<dbReference type="InterPro" id="IPR024425">
    <property type="entry name" value="LiaF-like_C"/>
</dbReference>
<keyword evidence="5" id="KW-1185">Reference proteome</keyword>
<keyword evidence="1" id="KW-0472">Membrane</keyword>
<evidence type="ECO:0000259" key="2">
    <source>
        <dbReference type="Pfam" id="PF09922"/>
    </source>
</evidence>
<protein>
    <submittedName>
        <fullName evidence="4">Cell wall-active antibiotics response protein</fullName>
    </submittedName>
</protein>
<dbReference type="Pfam" id="PF24661">
    <property type="entry name" value="DUF7649"/>
    <property type="match status" value="1"/>
</dbReference>
<dbReference type="AlphaFoldDB" id="A0A7X2V380"/>
<evidence type="ECO:0000313" key="5">
    <source>
        <dbReference type="Proteomes" id="UP000434639"/>
    </source>
</evidence>
<dbReference type="Proteomes" id="UP000434639">
    <property type="component" value="Unassembled WGS sequence"/>
</dbReference>
<evidence type="ECO:0000313" key="4">
    <source>
        <dbReference type="EMBL" id="MTH51854.1"/>
    </source>
</evidence>
<keyword evidence="1" id="KW-0812">Transmembrane</keyword>
<feature type="transmembrane region" description="Helical" evidence="1">
    <location>
        <begin position="57"/>
        <end position="89"/>
    </location>
</feature>
<feature type="domain" description="DUF7649" evidence="3">
    <location>
        <begin position="10"/>
        <end position="90"/>
    </location>
</feature>
<accession>A0A7X2V380</accession>
<evidence type="ECO:0000259" key="3">
    <source>
        <dbReference type="Pfam" id="PF24661"/>
    </source>
</evidence>
<dbReference type="EMBL" id="WMIB01000001">
    <property type="protein sequence ID" value="MTH51854.1"/>
    <property type="molecule type" value="Genomic_DNA"/>
</dbReference>
<keyword evidence="1" id="KW-1133">Transmembrane helix</keyword>
<feature type="domain" description="Cell wall-active antibiotics response LiaF-like C-terminal" evidence="2">
    <location>
        <begin position="129"/>
        <end position="241"/>
    </location>
</feature>
<dbReference type="InterPro" id="IPR016975">
    <property type="entry name" value="Cell_wall_LiaF"/>
</dbReference>
<reference evidence="4 5" key="1">
    <citation type="journal article" date="2017" name="Int. J. Syst. Evol. Microbiol.">
        <title>Bacillus mangrovi sp. nov., isolated from a sediment sample from a mangrove forest.</title>
        <authorList>
            <person name="Gupta V."/>
            <person name="Singh P.K."/>
            <person name="Korpole S."/>
            <person name="Tanuku N.R.S."/>
            <person name="Pinnaka A.K."/>
        </authorList>
    </citation>
    <scope>NUCLEOTIDE SEQUENCE [LARGE SCALE GENOMIC DNA]</scope>
    <source>
        <strain evidence="4 5">KCTC 33872</strain>
    </source>
</reference>
<sequence>MFNQLKTETINLFLLIGVALLVLEFTLHDGGTVFFLLVTIAGIYFGRKKMPRTKGKILFWSGIFFFTLTLLNTAAFKFLLIAILVYTIYKYIQNQKNPKVIKPEQPIVLEKKEDHGMVIEAPLMKNILFGTQQTPEEVYEWKDINIQTGVGDTVIDLTNTVLPKGEAVIFIRGFIGNIQIFIPYDAEVSLKHSVAAGAVNVLDYQEPRKLNCTINLQTEGYLEAKEKIKICTSLLTGDLEVRRK</sequence>
<gene>
    <name evidence="4" type="ORF">GKZ89_00435</name>
</gene>
<dbReference type="GO" id="GO:0016020">
    <property type="term" value="C:membrane"/>
    <property type="evidence" value="ECO:0007669"/>
    <property type="project" value="InterPro"/>
</dbReference>
<proteinExistence type="predicted"/>
<evidence type="ECO:0000256" key="1">
    <source>
        <dbReference type="SAM" id="Phobius"/>
    </source>
</evidence>
<dbReference type="InterPro" id="IPR047793">
    <property type="entry name" value="LiaF_C"/>
</dbReference>
<organism evidence="4 5">
    <name type="scientific">Metabacillus mangrovi</name>
    <dbReference type="NCBI Taxonomy" id="1491830"/>
    <lineage>
        <taxon>Bacteria</taxon>
        <taxon>Bacillati</taxon>
        <taxon>Bacillota</taxon>
        <taxon>Bacilli</taxon>
        <taxon>Bacillales</taxon>
        <taxon>Bacillaceae</taxon>
        <taxon>Metabacillus</taxon>
    </lineage>
</organism>
<dbReference type="InterPro" id="IPR056066">
    <property type="entry name" value="DUF7649"/>
</dbReference>
<dbReference type="PIRSF" id="PIRSF031509">
    <property type="entry name" value="Cell_wall_LiaF/YvqF"/>
    <property type="match status" value="1"/>
</dbReference>
<dbReference type="Pfam" id="PF09922">
    <property type="entry name" value="LiaF-like_C"/>
    <property type="match status" value="1"/>
</dbReference>
<dbReference type="NCBIfam" id="NF040535">
    <property type="entry name" value="LiaF_C_term"/>
    <property type="match status" value="1"/>
</dbReference>
<name>A0A7X2V380_9BACI</name>
<feature type="transmembrane region" description="Helical" evidence="1">
    <location>
        <begin position="12"/>
        <end position="45"/>
    </location>
</feature>
<comment type="caution">
    <text evidence="4">The sequence shown here is derived from an EMBL/GenBank/DDBJ whole genome shotgun (WGS) entry which is preliminary data.</text>
</comment>